<keyword evidence="6" id="KW-0863">Zinc-finger</keyword>
<sequence>MAFECIACAEEHDSTPITLANHPVCSDCFKGSIVPMFHDALNNETKRPVKVDGVPLNPHDYAAFFDEEFLKNWDAKKTEFNTPVQHRLYCRGSIDFFDTACGAFLGTKTEREGMIVCTRCRGSTCTKCGEPLTFMEKNYGLHSCRTQTEEAENPFAGMKRGEDYQICPQESCQVKVGLAAGCNHMRCPFCGTQMCFICGSEATERSGHWDVGNPCPRFGKKGNARAIHDPLPRRAGILNRLLHWRPRRRGLNRQGEATDDLPLGDPAVVAAQIQDQERILATPEGRLFTSDHARLDRLHTRITFIEDTTPSRNRTTQAWNQTRDAHNLLHHLEIAIEVYITDLRRGTAPRRPLRESAVHRHINHRITAYVERLGNAIGRFPELQGVLTSYNEAWAGRMEQLWAGRDDLGDERLDDEVD</sequence>
<evidence type="ECO:0000256" key="6">
    <source>
        <dbReference type="ARBA" id="ARBA00022771"/>
    </source>
</evidence>
<keyword evidence="5" id="KW-0677">Repeat</keyword>
<dbReference type="PANTHER" id="PTHR11685">
    <property type="entry name" value="RBR FAMILY RING FINGER AND IBR DOMAIN-CONTAINING"/>
    <property type="match status" value="1"/>
</dbReference>
<dbReference type="AlphaFoldDB" id="A0AAI8YXF3"/>
<dbReference type="Pfam" id="PF01485">
    <property type="entry name" value="IBR"/>
    <property type="match status" value="1"/>
</dbReference>
<dbReference type="Proteomes" id="UP001296104">
    <property type="component" value="Unassembled WGS sequence"/>
</dbReference>
<dbReference type="PROSITE" id="PS51873">
    <property type="entry name" value="TRIAD"/>
    <property type="match status" value="1"/>
</dbReference>
<evidence type="ECO:0000313" key="11">
    <source>
        <dbReference type="Proteomes" id="UP001296104"/>
    </source>
</evidence>
<evidence type="ECO:0000256" key="2">
    <source>
        <dbReference type="ARBA" id="ARBA00012251"/>
    </source>
</evidence>
<protein>
    <recommendedName>
        <fullName evidence="2">RBR-type E3 ubiquitin transferase</fullName>
        <ecNumber evidence="2">2.3.2.31</ecNumber>
    </recommendedName>
</protein>
<evidence type="ECO:0000256" key="1">
    <source>
        <dbReference type="ARBA" id="ARBA00001798"/>
    </source>
</evidence>
<evidence type="ECO:0000256" key="5">
    <source>
        <dbReference type="ARBA" id="ARBA00022737"/>
    </source>
</evidence>
<evidence type="ECO:0000313" key="10">
    <source>
        <dbReference type="EMBL" id="CAK3980925.1"/>
    </source>
</evidence>
<dbReference type="SUPFAM" id="SSF57850">
    <property type="entry name" value="RING/U-box"/>
    <property type="match status" value="1"/>
</dbReference>
<evidence type="ECO:0000259" key="9">
    <source>
        <dbReference type="PROSITE" id="PS51873"/>
    </source>
</evidence>
<keyword evidence="11" id="KW-1185">Reference proteome</keyword>
<dbReference type="InterPro" id="IPR002867">
    <property type="entry name" value="IBR_dom"/>
</dbReference>
<dbReference type="GO" id="GO:0008270">
    <property type="term" value="F:zinc ion binding"/>
    <property type="evidence" value="ECO:0007669"/>
    <property type="project" value="UniProtKB-KW"/>
</dbReference>
<dbReference type="InterPro" id="IPR031127">
    <property type="entry name" value="E3_UB_ligase_RBR"/>
</dbReference>
<organism evidence="10 11">
    <name type="scientific">Lecanosticta acicola</name>
    <dbReference type="NCBI Taxonomy" id="111012"/>
    <lineage>
        <taxon>Eukaryota</taxon>
        <taxon>Fungi</taxon>
        <taxon>Dikarya</taxon>
        <taxon>Ascomycota</taxon>
        <taxon>Pezizomycotina</taxon>
        <taxon>Dothideomycetes</taxon>
        <taxon>Dothideomycetidae</taxon>
        <taxon>Mycosphaerellales</taxon>
        <taxon>Mycosphaerellaceae</taxon>
        <taxon>Lecanosticta</taxon>
    </lineage>
</organism>
<dbReference type="EC" id="2.3.2.31" evidence="2"/>
<accession>A0AAI8YXF3</accession>
<evidence type="ECO:0000256" key="4">
    <source>
        <dbReference type="ARBA" id="ARBA00022723"/>
    </source>
</evidence>
<evidence type="ECO:0000256" key="8">
    <source>
        <dbReference type="ARBA" id="ARBA00022833"/>
    </source>
</evidence>
<dbReference type="InterPro" id="IPR044066">
    <property type="entry name" value="TRIAD_supradom"/>
</dbReference>
<gene>
    <name evidence="10" type="ORF">LECACI_7A003768</name>
</gene>
<dbReference type="Gene3D" id="1.20.120.1750">
    <property type="match status" value="1"/>
</dbReference>
<name>A0AAI8YXF3_9PEZI</name>
<keyword evidence="8" id="KW-0862">Zinc</keyword>
<dbReference type="CDD" id="cd20336">
    <property type="entry name" value="Rcat_RBR"/>
    <property type="match status" value="1"/>
</dbReference>
<comment type="caution">
    <text evidence="10">The sequence shown here is derived from an EMBL/GenBank/DDBJ whole genome shotgun (WGS) entry which is preliminary data.</text>
</comment>
<keyword evidence="7" id="KW-0833">Ubl conjugation pathway</keyword>
<dbReference type="EMBL" id="CAVMBE010000019">
    <property type="protein sequence ID" value="CAK3980925.1"/>
    <property type="molecule type" value="Genomic_DNA"/>
</dbReference>
<evidence type="ECO:0000256" key="3">
    <source>
        <dbReference type="ARBA" id="ARBA00022679"/>
    </source>
</evidence>
<proteinExistence type="predicted"/>
<keyword evidence="3" id="KW-0808">Transferase</keyword>
<feature type="domain" description="RING-type" evidence="9">
    <location>
        <begin position="1"/>
        <end position="219"/>
    </location>
</feature>
<keyword evidence="4" id="KW-0479">Metal-binding</keyword>
<dbReference type="GO" id="GO:0061630">
    <property type="term" value="F:ubiquitin protein ligase activity"/>
    <property type="evidence" value="ECO:0007669"/>
    <property type="project" value="UniProtKB-EC"/>
</dbReference>
<evidence type="ECO:0000256" key="7">
    <source>
        <dbReference type="ARBA" id="ARBA00022786"/>
    </source>
</evidence>
<reference evidence="10" key="1">
    <citation type="submission" date="2023-11" db="EMBL/GenBank/DDBJ databases">
        <authorList>
            <person name="Alioto T."/>
            <person name="Alioto T."/>
            <person name="Gomez Garrido J."/>
        </authorList>
    </citation>
    <scope>NUCLEOTIDE SEQUENCE</scope>
</reference>
<comment type="catalytic activity">
    <reaction evidence="1">
        <text>[E2 ubiquitin-conjugating enzyme]-S-ubiquitinyl-L-cysteine + [acceptor protein]-L-lysine = [E2 ubiquitin-conjugating enzyme]-L-cysteine + [acceptor protein]-N(6)-ubiquitinyl-L-lysine.</text>
        <dbReference type="EC" id="2.3.2.31"/>
    </reaction>
</comment>
<dbReference type="GO" id="GO:0016567">
    <property type="term" value="P:protein ubiquitination"/>
    <property type="evidence" value="ECO:0007669"/>
    <property type="project" value="InterPro"/>
</dbReference>